<sequence length="71" mass="7987">MGDGRLRCWGGNEAQMQLAAARRSCGQLRHLLALGNAQNLKANSHTNEEKVARWSSVNLLKSQENRQENRL</sequence>
<geneLocation type="plasmid" evidence="1 2">
    <name>unnamed1</name>
</geneLocation>
<accession>A0AAN0XZN0</accession>
<dbReference type="KEGG" id="vbr:A6E01_20415"/>
<dbReference type="EMBL" id="CP016179">
    <property type="protein sequence ID" value="ANO35579.1"/>
    <property type="molecule type" value="Genomic_DNA"/>
</dbReference>
<proteinExistence type="predicted"/>
<dbReference type="AlphaFoldDB" id="A0AAN0XZN0"/>
<gene>
    <name evidence="1" type="ORF">A6E01_20415</name>
</gene>
<evidence type="ECO:0000313" key="1">
    <source>
        <dbReference type="EMBL" id="ANO35579.1"/>
    </source>
</evidence>
<protein>
    <submittedName>
        <fullName evidence="1">Uncharacterized protein</fullName>
    </submittedName>
</protein>
<dbReference type="Proteomes" id="UP000092018">
    <property type="component" value="Plasmid unnamed1"/>
</dbReference>
<keyword evidence="1" id="KW-0614">Plasmid</keyword>
<organism evidence="1 2">
    <name type="scientific">Vibrio breoganii</name>
    <dbReference type="NCBI Taxonomy" id="553239"/>
    <lineage>
        <taxon>Bacteria</taxon>
        <taxon>Pseudomonadati</taxon>
        <taxon>Pseudomonadota</taxon>
        <taxon>Gammaproteobacteria</taxon>
        <taxon>Vibrionales</taxon>
        <taxon>Vibrionaceae</taxon>
        <taxon>Vibrio</taxon>
    </lineage>
</organism>
<name>A0AAN0XZN0_9VIBR</name>
<evidence type="ECO:0000313" key="2">
    <source>
        <dbReference type="Proteomes" id="UP000092018"/>
    </source>
</evidence>
<reference evidence="1 2" key="1">
    <citation type="submission" date="2016-06" db="EMBL/GenBank/DDBJ databases">
        <title>Adaptive Radiation by Waves of Gene Transfer Leads to Fine-Scale Resource Partitioning in Marine Microbes.</title>
        <authorList>
            <person name="Hehemann J.-H."/>
            <person name="Arevalo P."/>
            <person name="Datta M.S."/>
            <person name="Yu X."/>
            <person name="Corzett C."/>
            <person name="Henschel A."/>
            <person name="Preheim S.P."/>
            <person name="Timberlake S."/>
            <person name="Alm E.J."/>
            <person name="Polz M.F."/>
        </authorList>
    </citation>
    <scope>NUCLEOTIDE SEQUENCE [LARGE SCALE GENOMIC DNA]</scope>
    <source>
        <strain evidence="1 2">FF50</strain>
        <plasmid evidence="1 2">unnamed1</plasmid>
    </source>
</reference>